<organism evidence="7 8">
    <name type="scientific">Blautia obeum</name>
    <dbReference type="NCBI Taxonomy" id="40520"/>
    <lineage>
        <taxon>Bacteria</taxon>
        <taxon>Bacillati</taxon>
        <taxon>Bacillota</taxon>
        <taxon>Clostridia</taxon>
        <taxon>Lachnospirales</taxon>
        <taxon>Lachnospiraceae</taxon>
        <taxon>Blautia</taxon>
    </lineage>
</organism>
<proteinExistence type="inferred from homology"/>
<dbReference type="GO" id="GO:0003677">
    <property type="term" value="F:DNA binding"/>
    <property type="evidence" value="ECO:0007669"/>
    <property type="project" value="InterPro"/>
</dbReference>
<dbReference type="RefSeq" id="WP_117801585.1">
    <property type="nucleotide sequence ID" value="NZ_CAXTZU010000007.1"/>
</dbReference>
<dbReference type="Gene3D" id="1.10.10.10">
    <property type="entry name" value="Winged helix-like DNA-binding domain superfamily/Winged helix DNA-binding domain"/>
    <property type="match status" value="1"/>
</dbReference>
<dbReference type="PANTHER" id="PTHR43133">
    <property type="entry name" value="RNA POLYMERASE ECF-TYPE SIGMA FACTO"/>
    <property type="match status" value="1"/>
</dbReference>
<dbReference type="Pfam" id="PF04542">
    <property type="entry name" value="Sigma70_r2"/>
    <property type="match status" value="1"/>
</dbReference>
<evidence type="ECO:0000256" key="4">
    <source>
        <dbReference type="ARBA" id="ARBA00023163"/>
    </source>
</evidence>
<protein>
    <submittedName>
        <fullName evidence="7">RNA polymerase sigma factor</fullName>
    </submittedName>
</protein>
<dbReference type="CDD" id="cd06171">
    <property type="entry name" value="Sigma70_r4"/>
    <property type="match status" value="1"/>
</dbReference>
<feature type="domain" description="RNA polymerase sigma factor 70 region 4 type 2" evidence="6">
    <location>
        <begin position="100"/>
        <end position="147"/>
    </location>
</feature>
<sequence>MIETSSVEEIFQKYGEMMYKLCIVMLKKTYDAEDTVQDALIKYMLKKPLFETYEHEKAWLIRVTINLCKDKLRFYKQHPHINIETIKTTYPEDSIDSQIFDVLLELPSKYKTVLFLYYVEGYKCFEISKILKITESTVKKRLERGRNLLKKNLGVNECG</sequence>
<evidence type="ECO:0000256" key="1">
    <source>
        <dbReference type="ARBA" id="ARBA00010641"/>
    </source>
</evidence>
<evidence type="ECO:0000313" key="8">
    <source>
        <dbReference type="Proteomes" id="UP000285839"/>
    </source>
</evidence>
<dbReference type="InterPro" id="IPR013325">
    <property type="entry name" value="RNA_pol_sigma_r2"/>
</dbReference>
<evidence type="ECO:0000256" key="2">
    <source>
        <dbReference type="ARBA" id="ARBA00023015"/>
    </source>
</evidence>
<feature type="domain" description="RNA polymerase sigma-70 region 2" evidence="5">
    <location>
        <begin position="11"/>
        <end position="73"/>
    </location>
</feature>
<dbReference type="GO" id="GO:0016987">
    <property type="term" value="F:sigma factor activity"/>
    <property type="evidence" value="ECO:0007669"/>
    <property type="project" value="UniProtKB-KW"/>
</dbReference>
<evidence type="ECO:0000256" key="3">
    <source>
        <dbReference type="ARBA" id="ARBA00023082"/>
    </source>
</evidence>
<keyword evidence="4" id="KW-0804">Transcription</keyword>
<dbReference type="Pfam" id="PF08281">
    <property type="entry name" value="Sigma70_r4_2"/>
    <property type="match status" value="1"/>
</dbReference>
<dbReference type="InterPro" id="IPR007627">
    <property type="entry name" value="RNA_pol_sigma70_r2"/>
</dbReference>
<dbReference type="InterPro" id="IPR039425">
    <property type="entry name" value="RNA_pol_sigma-70-like"/>
</dbReference>
<name>A0A412ELZ6_9FIRM</name>
<keyword evidence="2" id="KW-0805">Transcription regulation</keyword>
<dbReference type="AlphaFoldDB" id="A0A412ELZ6"/>
<accession>A0A412ELZ6</accession>
<dbReference type="SUPFAM" id="SSF88659">
    <property type="entry name" value="Sigma3 and sigma4 domains of RNA polymerase sigma factors"/>
    <property type="match status" value="1"/>
</dbReference>
<dbReference type="Proteomes" id="UP000285839">
    <property type="component" value="Unassembled WGS sequence"/>
</dbReference>
<evidence type="ECO:0000259" key="5">
    <source>
        <dbReference type="Pfam" id="PF04542"/>
    </source>
</evidence>
<gene>
    <name evidence="7" type="ORF">DWY46_17795</name>
</gene>
<comment type="caution">
    <text evidence="7">The sequence shown here is derived from an EMBL/GenBank/DDBJ whole genome shotgun (WGS) entry which is preliminary data.</text>
</comment>
<dbReference type="EMBL" id="QRUH01000023">
    <property type="protein sequence ID" value="RGR44987.1"/>
    <property type="molecule type" value="Genomic_DNA"/>
</dbReference>
<dbReference type="InterPro" id="IPR014284">
    <property type="entry name" value="RNA_pol_sigma-70_dom"/>
</dbReference>
<dbReference type="GO" id="GO:0006352">
    <property type="term" value="P:DNA-templated transcription initiation"/>
    <property type="evidence" value="ECO:0007669"/>
    <property type="project" value="InterPro"/>
</dbReference>
<dbReference type="PANTHER" id="PTHR43133:SF60">
    <property type="entry name" value="RNA POLYMERASE SIGMA FACTOR SIGV"/>
    <property type="match status" value="1"/>
</dbReference>
<keyword evidence="3" id="KW-0731">Sigma factor</keyword>
<dbReference type="SUPFAM" id="SSF88946">
    <property type="entry name" value="Sigma2 domain of RNA polymerase sigma factors"/>
    <property type="match status" value="1"/>
</dbReference>
<evidence type="ECO:0000259" key="6">
    <source>
        <dbReference type="Pfam" id="PF08281"/>
    </source>
</evidence>
<reference evidence="7 8" key="1">
    <citation type="submission" date="2018-08" db="EMBL/GenBank/DDBJ databases">
        <title>A genome reference for cultivated species of the human gut microbiota.</title>
        <authorList>
            <person name="Zou Y."/>
            <person name="Xue W."/>
            <person name="Luo G."/>
        </authorList>
    </citation>
    <scope>NUCLEOTIDE SEQUENCE [LARGE SCALE GENOMIC DNA]</scope>
    <source>
        <strain evidence="7 8">AF25-21</strain>
    </source>
</reference>
<dbReference type="NCBIfam" id="TIGR02937">
    <property type="entry name" value="sigma70-ECF"/>
    <property type="match status" value="1"/>
</dbReference>
<comment type="similarity">
    <text evidence="1">Belongs to the sigma-70 factor family. ECF subfamily.</text>
</comment>
<dbReference type="InterPro" id="IPR036388">
    <property type="entry name" value="WH-like_DNA-bd_sf"/>
</dbReference>
<evidence type="ECO:0000313" key="7">
    <source>
        <dbReference type="EMBL" id="RGR44987.1"/>
    </source>
</evidence>
<dbReference type="Gene3D" id="1.10.1740.10">
    <property type="match status" value="1"/>
</dbReference>
<dbReference type="InterPro" id="IPR013324">
    <property type="entry name" value="RNA_pol_sigma_r3/r4-like"/>
</dbReference>
<dbReference type="InterPro" id="IPR013249">
    <property type="entry name" value="RNA_pol_sigma70_r4_t2"/>
</dbReference>